<dbReference type="Pfam" id="PF05666">
    <property type="entry name" value="YcgJ"/>
    <property type="match status" value="1"/>
</dbReference>
<evidence type="ECO:0000256" key="2">
    <source>
        <dbReference type="SAM" id="SignalP"/>
    </source>
</evidence>
<evidence type="ECO:0000313" key="4">
    <source>
        <dbReference type="Proteomes" id="UP001375743"/>
    </source>
</evidence>
<gene>
    <name evidence="3" type="ORF">U1T56_20175</name>
</gene>
<keyword evidence="2" id="KW-0732">Signal</keyword>
<keyword evidence="4" id="KW-1185">Reference proteome</keyword>
<dbReference type="RefSeq" id="WP_418161327.1">
    <property type="nucleotide sequence ID" value="NZ_JBBLZC010000028.1"/>
</dbReference>
<feature type="compositionally biased region" description="Low complexity" evidence="1">
    <location>
        <begin position="35"/>
        <end position="46"/>
    </location>
</feature>
<organism evidence="3 4">
    <name type="scientific">Benzoatithermus flavus</name>
    <dbReference type="NCBI Taxonomy" id="3108223"/>
    <lineage>
        <taxon>Bacteria</taxon>
        <taxon>Pseudomonadati</taxon>
        <taxon>Pseudomonadota</taxon>
        <taxon>Alphaproteobacteria</taxon>
        <taxon>Geminicoccales</taxon>
        <taxon>Geminicoccaceae</taxon>
        <taxon>Benzoatithermus</taxon>
    </lineage>
</organism>
<proteinExistence type="predicted"/>
<evidence type="ECO:0000256" key="1">
    <source>
        <dbReference type="SAM" id="MobiDB-lite"/>
    </source>
</evidence>
<evidence type="ECO:0000313" key="3">
    <source>
        <dbReference type="EMBL" id="MEK0085477.1"/>
    </source>
</evidence>
<feature type="chain" id="PRO_5045766448" evidence="2">
    <location>
        <begin position="25"/>
        <end position="201"/>
    </location>
</feature>
<sequence length="201" mass="21814">MRQLLIAGLAAVLLLGCGAPFATAGADQQPVLVRPSVQPPLGSLGPSPLPQTTTPMPRSVPLPSRPAIACDQFGRCWQQSPNFGFSPGSGVRPPGWADDLPRRARDPDRFIRPRSGVVCDAASSICYKQGRIDKSETRAMFGDRAADRADDLRDERGTGRLFVPERGVTCDTARRTCYDGNVPDFSLTRRYFGQRAADALR</sequence>
<name>A0ABU8XW95_9PROT</name>
<protein>
    <submittedName>
        <fullName evidence="3">YcgJ family protein</fullName>
    </submittedName>
</protein>
<feature type="region of interest" description="Disordered" evidence="1">
    <location>
        <begin position="84"/>
        <end position="107"/>
    </location>
</feature>
<dbReference type="PROSITE" id="PS51257">
    <property type="entry name" value="PROKAR_LIPOPROTEIN"/>
    <property type="match status" value="1"/>
</dbReference>
<feature type="signal peptide" evidence="2">
    <location>
        <begin position="1"/>
        <end position="24"/>
    </location>
</feature>
<dbReference type="Proteomes" id="UP001375743">
    <property type="component" value="Unassembled WGS sequence"/>
</dbReference>
<feature type="region of interest" description="Disordered" evidence="1">
    <location>
        <begin position="34"/>
        <end position="57"/>
    </location>
</feature>
<dbReference type="InterPro" id="IPR008617">
    <property type="entry name" value="Uncharacterised_YcgJ"/>
</dbReference>
<reference evidence="3 4" key="1">
    <citation type="submission" date="2024-01" db="EMBL/GenBank/DDBJ databases">
        <title>Multi-omics insights into the function and evolution of sodium benzoate biodegradation pathways in Benzoatithermus flavus gen. nov., sp. nov. from hot spring.</title>
        <authorList>
            <person name="Hu C.-J."/>
            <person name="Li W.-J."/>
        </authorList>
    </citation>
    <scope>NUCLEOTIDE SEQUENCE [LARGE SCALE GENOMIC DNA]</scope>
    <source>
        <strain evidence="3 4">SYSU G07066</strain>
    </source>
</reference>
<comment type="caution">
    <text evidence="3">The sequence shown here is derived from an EMBL/GenBank/DDBJ whole genome shotgun (WGS) entry which is preliminary data.</text>
</comment>
<accession>A0ABU8XW95</accession>
<dbReference type="EMBL" id="JBBLZC010000028">
    <property type="protein sequence ID" value="MEK0085477.1"/>
    <property type="molecule type" value="Genomic_DNA"/>
</dbReference>